<evidence type="ECO:0000313" key="4">
    <source>
        <dbReference type="Proteomes" id="UP001185899"/>
    </source>
</evidence>
<evidence type="ECO:0000256" key="1">
    <source>
        <dbReference type="ARBA" id="ARBA00023002"/>
    </source>
</evidence>
<organism evidence="3 4">
    <name type="scientific">Rhodococcus cercidiphylli</name>
    <dbReference type="NCBI Taxonomy" id="489916"/>
    <lineage>
        <taxon>Bacteria</taxon>
        <taxon>Bacillati</taxon>
        <taxon>Actinomycetota</taxon>
        <taxon>Actinomycetes</taxon>
        <taxon>Mycobacteriales</taxon>
        <taxon>Nocardiaceae</taxon>
        <taxon>Rhodococcus</taxon>
    </lineage>
</organism>
<dbReference type="InterPro" id="IPR036188">
    <property type="entry name" value="FAD/NAD-bd_sf"/>
</dbReference>
<dbReference type="InterPro" id="IPR002938">
    <property type="entry name" value="FAD-bd"/>
</dbReference>
<keyword evidence="4" id="KW-1185">Reference proteome</keyword>
<dbReference type="Gene3D" id="3.30.70.2450">
    <property type="match status" value="1"/>
</dbReference>
<evidence type="ECO:0000259" key="2">
    <source>
        <dbReference type="Pfam" id="PF01494"/>
    </source>
</evidence>
<protein>
    <submittedName>
        <fullName evidence="3">FAD-dependent monooxygenase</fullName>
    </submittedName>
</protein>
<reference evidence="3 4" key="1">
    <citation type="submission" date="2023-10" db="EMBL/GenBank/DDBJ databases">
        <title>Development of a sustainable strategy for remediation of hydrocarbon-contaminated territories based on the waste exchange concept.</title>
        <authorList>
            <person name="Krivoruchko A."/>
        </authorList>
    </citation>
    <scope>NUCLEOTIDE SEQUENCE [LARGE SCALE GENOMIC DNA]</scope>
    <source>
        <strain evidence="3 4">IEGM 1322</strain>
    </source>
</reference>
<keyword evidence="3" id="KW-0503">Monooxygenase</keyword>
<dbReference type="Gene3D" id="3.40.30.120">
    <property type="match status" value="1"/>
</dbReference>
<dbReference type="Proteomes" id="UP001185899">
    <property type="component" value="Unassembled WGS sequence"/>
</dbReference>
<dbReference type="SUPFAM" id="SSF51905">
    <property type="entry name" value="FAD/NAD(P)-binding domain"/>
    <property type="match status" value="1"/>
</dbReference>
<dbReference type="PANTHER" id="PTHR43476:SF3">
    <property type="entry name" value="FAD-BINDING MONOOXYGENASE"/>
    <property type="match status" value="1"/>
</dbReference>
<dbReference type="EMBL" id="JAWLKE010000012">
    <property type="protein sequence ID" value="MDV6233687.1"/>
    <property type="molecule type" value="Genomic_DNA"/>
</dbReference>
<dbReference type="PANTHER" id="PTHR43476">
    <property type="entry name" value="3-(3-HYDROXY-PHENYL)PROPIONATE/3-HYDROXYCINNAMIC ACID HYDROXYLASE"/>
    <property type="match status" value="1"/>
</dbReference>
<dbReference type="Pfam" id="PF01494">
    <property type="entry name" value="FAD_binding_3"/>
    <property type="match status" value="1"/>
</dbReference>
<gene>
    <name evidence="3" type="ORF">R3P95_24325</name>
</gene>
<accession>A0ABU4B5C2</accession>
<dbReference type="GO" id="GO:0004497">
    <property type="term" value="F:monooxygenase activity"/>
    <property type="evidence" value="ECO:0007669"/>
    <property type="project" value="UniProtKB-KW"/>
</dbReference>
<keyword evidence="1" id="KW-0560">Oxidoreductase</keyword>
<sequence length="543" mass="59623">MDTRFDTLYDVAICGAGPVGMTAGLLLAARGLRVVVLERRSTMSDEPKAISIDDEALRTYQQAGVIDRILPIVVPGTGTRYYGLDDEPLFHGGAESAYRLGYSFKNPFAQPDLERVLAEALHTARNVTVRFDTEVTSIVQDADAVAIEAGGRTVRARYLLGCDGGRSTVRNLLGIGMIGRSHPELWLVVDTLGDPHIERYGMHHADPSRPHVVVPGLGGRCRYEFRLFEGEGTATDAPPFELIERLVSRYRPITPAQVERAVNYRFHGLVADRWQLGRCFLLGDAAHMMPPFAGQGLNSGIRDAANLAWKLTGVLDGCLNDSVLATYQSERCPHAAAVVRASERLGRVVMTTNPRIAARRDELVRAALATENGRRWFETMAYRPPYRFSDGLVLPGDDTGSMIGQPRAFDSATRTIRPLDEILGTGWALVGVDVHDTAEWAHARDIGRGLHAVEVAVPTDRTVPRMDGINVLLDVDGRLDDEMRTYTGRFVLIRPDRFVAAAWHPHDGDDVRADVRAAVASWIGTSVSPSELSYIETKGISYA</sequence>
<dbReference type="Gene3D" id="3.50.50.60">
    <property type="entry name" value="FAD/NAD(P)-binding domain"/>
    <property type="match status" value="1"/>
</dbReference>
<dbReference type="RefSeq" id="WP_317549739.1">
    <property type="nucleotide sequence ID" value="NZ_JAWLKE010000012.1"/>
</dbReference>
<dbReference type="PRINTS" id="PR00420">
    <property type="entry name" value="RNGMNOXGNASE"/>
</dbReference>
<comment type="caution">
    <text evidence="3">The sequence shown here is derived from an EMBL/GenBank/DDBJ whole genome shotgun (WGS) entry which is preliminary data.</text>
</comment>
<evidence type="ECO:0000313" key="3">
    <source>
        <dbReference type="EMBL" id="MDV6233687.1"/>
    </source>
</evidence>
<name>A0ABU4B5C2_9NOCA</name>
<feature type="domain" description="FAD-binding" evidence="2">
    <location>
        <begin position="9"/>
        <end position="341"/>
    </location>
</feature>
<proteinExistence type="predicted"/>
<dbReference type="InterPro" id="IPR050631">
    <property type="entry name" value="PheA/TfdB_FAD_monoxygenase"/>
</dbReference>